<feature type="compositionally biased region" description="Low complexity" evidence="3">
    <location>
        <begin position="263"/>
        <end position="272"/>
    </location>
</feature>
<keyword evidence="1" id="KW-0677">Repeat</keyword>
<evidence type="ECO:0000256" key="1">
    <source>
        <dbReference type="ARBA" id="ARBA00022737"/>
    </source>
</evidence>
<evidence type="ECO:0000313" key="6">
    <source>
        <dbReference type="Proteomes" id="UP000094020"/>
    </source>
</evidence>
<feature type="compositionally biased region" description="Basic and acidic residues" evidence="3">
    <location>
        <begin position="337"/>
        <end position="358"/>
    </location>
</feature>
<dbReference type="KEGG" id="kpin:30172744"/>
<dbReference type="RefSeq" id="XP_019011067.1">
    <property type="nucleotide sequence ID" value="XM_019156109.1"/>
</dbReference>
<dbReference type="Proteomes" id="UP000094020">
    <property type="component" value="Chromosome 5"/>
</dbReference>
<dbReference type="InterPro" id="IPR017956">
    <property type="entry name" value="AT_hook_DNA-bd_motif"/>
</dbReference>
<feature type="compositionally biased region" description="Pro residues" evidence="3">
    <location>
        <begin position="320"/>
        <end position="332"/>
    </location>
</feature>
<dbReference type="PRINTS" id="PR00929">
    <property type="entry name" value="ATHOOK"/>
</dbReference>
<reference evidence="4" key="3">
    <citation type="submission" date="2016-07" db="EMBL/GenBank/DDBJ databases">
        <title>Evolution of pathogenesis and genome organization in the Tremellales.</title>
        <authorList>
            <person name="Cuomo C."/>
            <person name="Litvintseva A."/>
            <person name="Heitman J."/>
            <person name="Chen Y."/>
            <person name="Sun S."/>
            <person name="Springer D."/>
            <person name="Dromer F."/>
            <person name="Young S."/>
            <person name="Zeng Q."/>
            <person name="Chapman S."/>
            <person name="Gujja S."/>
            <person name="Saif S."/>
            <person name="Birren B."/>
        </authorList>
    </citation>
    <scope>NUCLEOTIDE SEQUENCE</scope>
    <source>
        <strain evidence="4">CBS 10737</strain>
    </source>
</reference>
<feature type="region of interest" description="Disordered" evidence="3">
    <location>
        <begin position="392"/>
        <end position="415"/>
    </location>
</feature>
<evidence type="ECO:0000256" key="2">
    <source>
        <dbReference type="ARBA" id="ARBA00023125"/>
    </source>
</evidence>
<reference evidence="5" key="4">
    <citation type="submission" date="2024-02" db="EMBL/GenBank/DDBJ databases">
        <title>Comparative genomics of Cryptococcus and Kwoniella reveals pathogenesis evolution and contrasting modes of karyotype evolution via chromosome fusion or intercentromeric recombination.</title>
        <authorList>
            <person name="Coelho M.A."/>
            <person name="David-Palma M."/>
            <person name="Shea T."/>
            <person name="Bowers K."/>
            <person name="McGinley-Smith S."/>
            <person name="Mohammad A.W."/>
            <person name="Gnirke A."/>
            <person name="Yurkov A.M."/>
            <person name="Nowrousian M."/>
            <person name="Sun S."/>
            <person name="Cuomo C.A."/>
            <person name="Heitman J."/>
        </authorList>
    </citation>
    <scope>NUCLEOTIDE SEQUENCE</scope>
    <source>
        <strain evidence="5">CBS 10737</strain>
    </source>
</reference>
<evidence type="ECO:0000313" key="4">
    <source>
        <dbReference type="EMBL" id="OCF49848.1"/>
    </source>
</evidence>
<dbReference type="GO" id="GO:0005634">
    <property type="term" value="C:nucleus"/>
    <property type="evidence" value="ECO:0007669"/>
    <property type="project" value="InterPro"/>
</dbReference>
<feature type="region of interest" description="Disordered" evidence="3">
    <location>
        <begin position="243"/>
        <end position="371"/>
    </location>
</feature>
<feature type="compositionally biased region" description="Polar residues" evidence="3">
    <location>
        <begin position="243"/>
        <end position="262"/>
    </location>
</feature>
<feature type="compositionally biased region" description="Acidic residues" evidence="3">
    <location>
        <begin position="401"/>
        <end position="413"/>
    </location>
</feature>
<dbReference type="GO" id="GO:0000785">
    <property type="term" value="C:chromatin"/>
    <property type="evidence" value="ECO:0007669"/>
    <property type="project" value="InterPro"/>
</dbReference>
<reference evidence="4" key="1">
    <citation type="submission" date="2013-07" db="EMBL/GenBank/DDBJ databases">
        <title>The Genome Sequence of Cryptococcus pinus CBS10737.</title>
        <authorList>
            <consortium name="The Broad Institute Genome Sequencing Platform"/>
            <person name="Cuomo C."/>
            <person name="Litvintseva A."/>
            <person name="Chen Y."/>
            <person name="Heitman J."/>
            <person name="Sun S."/>
            <person name="Springer D."/>
            <person name="Dromer F."/>
            <person name="Young S.K."/>
            <person name="Zeng Q."/>
            <person name="Gargeya S."/>
            <person name="Fitzgerald M."/>
            <person name="Abouelleil A."/>
            <person name="Alvarado L."/>
            <person name="Berlin A.M."/>
            <person name="Chapman S.B."/>
            <person name="Dewar J."/>
            <person name="Goldberg J."/>
            <person name="Griggs A."/>
            <person name="Gujja S."/>
            <person name="Hansen M."/>
            <person name="Howarth C."/>
            <person name="Imamovic A."/>
            <person name="Larimer J."/>
            <person name="McCowan C."/>
            <person name="Murphy C."/>
            <person name="Pearson M."/>
            <person name="Priest M."/>
            <person name="Roberts A."/>
            <person name="Saif S."/>
            <person name="Shea T."/>
            <person name="Sykes S."/>
            <person name="Wortman J."/>
            <person name="Nusbaum C."/>
            <person name="Birren B."/>
        </authorList>
    </citation>
    <scope>NUCLEOTIDE SEQUENCE [LARGE SCALE GENOMIC DNA]</scope>
    <source>
        <strain evidence="4">CBS 10737</strain>
    </source>
</reference>
<dbReference type="OrthoDB" id="2565065at2759"/>
<dbReference type="PRINTS" id="PR00930">
    <property type="entry name" value="HIGHMOBLTYIY"/>
</dbReference>
<dbReference type="EMBL" id="CP144523">
    <property type="protein sequence ID" value="WWC70102.1"/>
    <property type="molecule type" value="Genomic_DNA"/>
</dbReference>
<dbReference type="AlphaFoldDB" id="A0A1B9I305"/>
<protein>
    <submittedName>
        <fullName evidence="4">Uncharacterized protein</fullName>
    </submittedName>
</protein>
<feature type="compositionally biased region" description="Basic residues" evidence="3">
    <location>
        <begin position="302"/>
        <end position="317"/>
    </location>
</feature>
<dbReference type="GeneID" id="30172744"/>
<organism evidence="4">
    <name type="scientific">Kwoniella pini CBS 10737</name>
    <dbReference type="NCBI Taxonomy" id="1296096"/>
    <lineage>
        <taxon>Eukaryota</taxon>
        <taxon>Fungi</taxon>
        <taxon>Dikarya</taxon>
        <taxon>Basidiomycota</taxon>
        <taxon>Agaricomycotina</taxon>
        <taxon>Tremellomycetes</taxon>
        <taxon>Tremellales</taxon>
        <taxon>Cryptococcaceae</taxon>
        <taxon>Kwoniella</taxon>
    </lineage>
</organism>
<evidence type="ECO:0000313" key="5">
    <source>
        <dbReference type="EMBL" id="WWC70102.1"/>
    </source>
</evidence>
<sequence>MSTIDQDDAIQHQHQNMNDTIIQPDFFTRLDENNTSTLDPSLFALAAQVQAVAHAHEQGIDINFNIDHTFIDPIFPDGTDFSNLGLNNNTFEGFGINGHGQPTPIDPILFEIAQVVEDVNKGKIKLDLQPSPPQPHPTTINNNVEQIQQNSVQLQSSGHQQGHAQDGNVDVNLDVEIDPTLREIVNSLTNAQQSSQVNGQGLSQAQASAAIGAHLTDAEERERLQRSLQTTLEDLTQASFNSLFPATEPNSSNGNFMNAGTESSLISEPSSSQHPGTYLNSTAGPHPNGVQVSSTLEEYASKRGRGRPKGSKNKHKAVPLPKPPKPPGPAPKPKGRPPKERNPEEQADYELRRHERSLGIKRQKGRPRKFPGYLVREMRLKKNRKEFNELLRTYERNTSATEDDDEDDDDEDDNNIHHQQLDISQNHYGDQNEDMAKVQEQMRLIMNADVENMTNGLHHALQVNNTGNGVDQAQHQHQHHHEENDFSQWNIQDGQSLLDVVGMGTGHGGVGDHTMEGVFGLNHQMN</sequence>
<feature type="compositionally biased region" description="Polar residues" evidence="3">
    <location>
        <begin position="273"/>
        <end position="283"/>
    </location>
</feature>
<gene>
    <name evidence="4" type="ORF">I206_04375</name>
    <name evidence="5" type="ORF">I206_104049</name>
</gene>
<dbReference type="GO" id="GO:0006355">
    <property type="term" value="P:regulation of DNA-templated transcription"/>
    <property type="evidence" value="ECO:0007669"/>
    <property type="project" value="InterPro"/>
</dbReference>
<dbReference type="InterPro" id="IPR000116">
    <property type="entry name" value="HMGA"/>
</dbReference>
<name>A0A1B9I305_9TREE</name>
<feature type="compositionally biased region" description="Basic residues" evidence="3">
    <location>
        <begin position="359"/>
        <end position="369"/>
    </location>
</feature>
<dbReference type="GO" id="GO:0003677">
    <property type="term" value="F:DNA binding"/>
    <property type="evidence" value="ECO:0007669"/>
    <property type="project" value="UniProtKB-KW"/>
</dbReference>
<dbReference type="EMBL" id="KI894011">
    <property type="protein sequence ID" value="OCF49848.1"/>
    <property type="molecule type" value="Genomic_DNA"/>
</dbReference>
<keyword evidence="6" id="KW-1185">Reference proteome</keyword>
<evidence type="ECO:0000256" key="3">
    <source>
        <dbReference type="SAM" id="MobiDB-lite"/>
    </source>
</evidence>
<reference evidence="5" key="2">
    <citation type="submission" date="2013-07" db="EMBL/GenBank/DDBJ databases">
        <authorList>
            <consortium name="The Broad Institute Genome Sequencing Platform"/>
            <person name="Cuomo C."/>
            <person name="Litvintseva A."/>
            <person name="Chen Y."/>
            <person name="Heitman J."/>
            <person name="Sun S."/>
            <person name="Springer D."/>
            <person name="Dromer F."/>
            <person name="Young S.K."/>
            <person name="Zeng Q."/>
            <person name="Gargeya S."/>
            <person name="Fitzgerald M."/>
            <person name="Abouelleil A."/>
            <person name="Alvarado L."/>
            <person name="Berlin A.M."/>
            <person name="Chapman S.B."/>
            <person name="Dewar J."/>
            <person name="Goldberg J."/>
            <person name="Griggs A."/>
            <person name="Gujja S."/>
            <person name="Hansen M."/>
            <person name="Howarth C."/>
            <person name="Imamovic A."/>
            <person name="Larimer J."/>
            <person name="McCowan C."/>
            <person name="Murphy C."/>
            <person name="Pearson M."/>
            <person name="Priest M."/>
            <person name="Roberts A."/>
            <person name="Saif S."/>
            <person name="Shea T."/>
            <person name="Sykes S."/>
            <person name="Wortman J."/>
            <person name="Nusbaum C."/>
            <person name="Birren B."/>
        </authorList>
    </citation>
    <scope>NUCLEOTIDE SEQUENCE</scope>
    <source>
        <strain evidence="5">CBS 10737</strain>
    </source>
</reference>
<keyword evidence="2" id="KW-0238">DNA-binding</keyword>
<accession>A0A1B9I305</accession>
<proteinExistence type="predicted"/>